<protein>
    <submittedName>
        <fullName evidence="2">Uncharacterized protein</fullName>
    </submittedName>
</protein>
<sequence length="31" mass="3882">MKSYAFLFFIFFNFINLYDFLLQLENHFPDS</sequence>
<name>A0A3S4NDB7_9STRE</name>
<reference evidence="2 3" key="1">
    <citation type="submission" date="2018-12" db="EMBL/GenBank/DDBJ databases">
        <authorList>
            <consortium name="Pathogen Informatics"/>
        </authorList>
    </citation>
    <scope>NUCLEOTIDE SEQUENCE [LARGE SCALE GENOMIC DNA]</scope>
    <source>
        <strain evidence="2 3">NCTC3166</strain>
    </source>
</reference>
<keyword evidence="1" id="KW-1133">Transmembrane helix</keyword>
<dbReference type="AlphaFoldDB" id="A0A3S4NDB7"/>
<accession>A0A3S4NDB7</accession>
<keyword evidence="1" id="KW-0812">Transmembrane</keyword>
<keyword evidence="1" id="KW-0472">Membrane</keyword>
<gene>
    <name evidence="2" type="ORF">NCTC3166_01039</name>
</gene>
<proteinExistence type="predicted"/>
<dbReference type="EMBL" id="LR134266">
    <property type="protein sequence ID" value="VED67219.1"/>
    <property type="molecule type" value="Genomic_DNA"/>
</dbReference>
<evidence type="ECO:0000256" key="1">
    <source>
        <dbReference type="SAM" id="Phobius"/>
    </source>
</evidence>
<evidence type="ECO:0000313" key="2">
    <source>
        <dbReference type="EMBL" id="VED67219.1"/>
    </source>
</evidence>
<feature type="transmembrane region" description="Helical" evidence="1">
    <location>
        <begin position="6"/>
        <end position="24"/>
    </location>
</feature>
<dbReference type="KEGG" id="svf:NCTC3166_01039"/>
<evidence type="ECO:0000313" key="3">
    <source>
        <dbReference type="Proteomes" id="UP000270025"/>
    </source>
</evidence>
<keyword evidence="3" id="KW-1185">Reference proteome</keyword>
<dbReference type="Proteomes" id="UP000270025">
    <property type="component" value="Chromosome"/>
</dbReference>
<organism evidence="2 3">
    <name type="scientific">Streptococcus viridans</name>
    <dbReference type="NCBI Taxonomy" id="78535"/>
    <lineage>
        <taxon>Bacteria</taxon>
        <taxon>Bacillati</taxon>
        <taxon>Bacillota</taxon>
        <taxon>Bacilli</taxon>
        <taxon>Lactobacillales</taxon>
        <taxon>Streptococcaceae</taxon>
        <taxon>Streptococcus</taxon>
    </lineage>
</organism>